<evidence type="ECO:0000313" key="1">
    <source>
        <dbReference type="EMBL" id="KOX73216.1"/>
    </source>
</evidence>
<dbReference type="AlphaFoldDB" id="A0A0M8ZZE6"/>
<dbReference type="Proteomes" id="UP000053105">
    <property type="component" value="Unassembled WGS sequence"/>
</dbReference>
<name>A0A0M8ZZE6_9HYME</name>
<keyword evidence="2" id="KW-1185">Reference proteome</keyword>
<sequence length="150" mass="16608">MKYKLSQCLTKGNTVAGEDGCIGLVQDKTSVWSNISTFNDIRLYILSTLQAKLSESSRSHQACYAIKTVQTNHSYSFLAIVAGPSNSNRSTTVLITGSSPEDTISLSNNMKHRVLFDQEGHYTPAAAGNIVMENQYPSLFRIYYDDLTKL</sequence>
<proteinExistence type="predicted"/>
<dbReference type="EMBL" id="KQ435801">
    <property type="protein sequence ID" value="KOX73216.1"/>
    <property type="molecule type" value="Genomic_DNA"/>
</dbReference>
<protein>
    <submittedName>
        <fullName evidence="1">Uncharacterized protein</fullName>
    </submittedName>
</protein>
<accession>A0A0M8ZZE6</accession>
<organism evidence="1 2">
    <name type="scientific">Melipona quadrifasciata</name>
    <dbReference type="NCBI Taxonomy" id="166423"/>
    <lineage>
        <taxon>Eukaryota</taxon>
        <taxon>Metazoa</taxon>
        <taxon>Ecdysozoa</taxon>
        <taxon>Arthropoda</taxon>
        <taxon>Hexapoda</taxon>
        <taxon>Insecta</taxon>
        <taxon>Pterygota</taxon>
        <taxon>Neoptera</taxon>
        <taxon>Endopterygota</taxon>
        <taxon>Hymenoptera</taxon>
        <taxon>Apocrita</taxon>
        <taxon>Aculeata</taxon>
        <taxon>Apoidea</taxon>
        <taxon>Anthophila</taxon>
        <taxon>Apidae</taxon>
        <taxon>Melipona</taxon>
    </lineage>
</organism>
<evidence type="ECO:0000313" key="2">
    <source>
        <dbReference type="Proteomes" id="UP000053105"/>
    </source>
</evidence>
<reference evidence="1 2" key="1">
    <citation type="submission" date="2015-07" db="EMBL/GenBank/DDBJ databases">
        <title>The genome of Melipona quadrifasciata.</title>
        <authorList>
            <person name="Pan H."/>
            <person name="Kapheim K."/>
        </authorList>
    </citation>
    <scope>NUCLEOTIDE SEQUENCE [LARGE SCALE GENOMIC DNA]</scope>
    <source>
        <strain evidence="1">0111107301</strain>
        <tissue evidence="1">Whole body</tissue>
    </source>
</reference>
<gene>
    <name evidence="1" type="ORF">WN51_00327</name>
</gene>